<evidence type="ECO:0000256" key="2">
    <source>
        <dbReference type="SAM" id="Phobius"/>
    </source>
</evidence>
<feature type="domain" description="CDCP1 third and sixth CUB" evidence="3">
    <location>
        <begin position="550"/>
        <end position="662"/>
    </location>
</feature>
<dbReference type="CTD" id="541520"/>
<feature type="domain" description="CDCP1 third and sixth CUB" evidence="3">
    <location>
        <begin position="237"/>
        <end position="337"/>
    </location>
</feature>
<feature type="domain" description="CDCP1 first CUB" evidence="4">
    <location>
        <begin position="45"/>
        <end position="116"/>
    </location>
</feature>
<feature type="transmembrane region" description="Helical" evidence="2">
    <location>
        <begin position="670"/>
        <end position="696"/>
    </location>
</feature>
<sequence>MTKFGDPKLTESPVRSTYRLSKWSNGRKRLDCLSQFLFGFQSDTRTLVLTLDRGTIVKIDRSATVKSKCTVCTGTDRRQTCQSSVNLTETGRVSVKFTCPYPEDFFTVEILREIVCEDRSCSENIAPKHLPPLGVFNRTLTWNLKAPGPQAFRLDFTETGFRQILPEVGCPDKHVYSLLALERIGTANVGTFCRHGSIKGAQVLNGGRFSLEVPGNISLDTTVFAVSMGNEIKSLALIGVTLPEKTISEEFFSPNYPESFPDNDLTTWEFHVPPNYYATVRIVNHTEPRCLKRHTGVEYQRMGRPTMVKKLSDPQPAELQGSFNFSLSNCEMDLKQTQSRGLSLRFSISTIDRDSAAMCIVDLREEKGLSIHIEKRKPSSSCVLKRNSVAQNAVTVSSGAVSYLSFLDCPEEDVLLTVNKTIERQEWRDWQNSSLPLVVPFLDRCLVGRLQKVNWHIRGPKEGTAVLQSLSGSLKQSLPGHRCNNSVLFQITNDEDDGVSVGQFCPRGAIHQVQIRGASITVSALPTADRDMKHASRPFLNVTFRQDITERYILTVMPKMGVPTVLATPGWPAGMKSSTTVSWIVNLPSKTEAVLQFTNITQPKCEKRHTGIKVQVQGSREEMYSRREDEMAEDVIVPNSFYLNVSNCIPECDAFNVITQITLRKRKNTLLITILSIVGALLALMLIVLAVVCVVIRKKKKQMAHQVSVYNPNGHNFLPGLHGIPRMEEDDTHIYDYIEDTMVYGHLLKDEMEMKQYKQPPVDVYHSFTGPTDPKSLLKSSEEPEVGVYRPFIGPTDRSVGVPDKTKVEEDNLKSKNQHLIDNELYDSKIGMDTMRAPEPGTEEEEEEEEESDVRL</sequence>
<gene>
    <name evidence="7" type="primary">cdcp1a</name>
</gene>
<dbReference type="Pfam" id="PF23667">
    <property type="entry name" value="CUB_CDCP1_1"/>
    <property type="match status" value="1"/>
</dbReference>
<dbReference type="PANTHER" id="PTHR14477">
    <property type="entry name" value="CUB DOMAIN-CONTAINING PROTEIN 1"/>
    <property type="match status" value="1"/>
</dbReference>
<feature type="region of interest" description="Disordered" evidence="1">
    <location>
        <begin position="788"/>
        <end position="856"/>
    </location>
</feature>
<dbReference type="InterPro" id="IPR056269">
    <property type="entry name" value="CUB_CDCP1_2nd_5th"/>
</dbReference>
<dbReference type="InterPro" id="IPR056266">
    <property type="entry name" value="CDCP1_CUB_3rd_6th"/>
</dbReference>
<evidence type="ECO:0000259" key="4">
    <source>
        <dbReference type="Pfam" id="PF23667"/>
    </source>
</evidence>
<dbReference type="InterPro" id="IPR035914">
    <property type="entry name" value="Sperma_CUB_dom_sf"/>
</dbReference>
<feature type="compositionally biased region" description="Acidic residues" evidence="1">
    <location>
        <begin position="841"/>
        <end position="856"/>
    </location>
</feature>
<evidence type="ECO:0000256" key="1">
    <source>
        <dbReference type="SAM" id="MobiDB-lite"/>
    </source>
</evidence>
<evidence type="ECO:0000259" key="5">
    <source>
        <dbReference type="Pfam" id="PF23668"/>
    </source>
</evidence>
<feature type="domain" description="CDCP1 second and fifth CUB" evidence="5">
    <location>
        <begin position="452"/>
        <end position="520"/>
    </location>
</feature>
<evidence type="ECO:0000313" key="7">
    <source>
        <dbReference type="RefSeq" id="XP_030641185.1"/>
    </source>
</evidence>
<keyword evidence="6" id="KW-1185">Reference proteome</keyword>
<feature type="compositionally biased region" description="Basic and acidic residues" evidence="1">
    <location>
        <begin position="804"/>
        <end position="822"/>
    </location>
</feature>
<dbReference type="Pfam" id="PF23668">
    <property type="entry name" value="CUB_CDCP1_2"/>
    <property type="match status" value="2"/>
</dbReference>
<dbReference type="InterPro" id="IPR056268">
    <property type="entry name" value="CUB_CDCP1_1st"/>
</dbReference>
<dbReference type="InParanoid" id="A0A6J2W6X5"/>
<organism evidence="6 7">
    <name type="scientific">Chanos chanos</name>
    <name type="common">Milkfish</name>
    <name type="synonym">Mugil chanos</name>
    <dbReference type="NCBI Taxonomy" id="29144"/>
    <lineage>
        <taxon>Eukaryota</taxon>
        <taxon>Metazoa</taxon>
        <taxon>Chordata</taxon>
        <taxon>Craniata</taxon>
        <taxon>Vertebrata</taxon>
        <taxon>Euteleostomi</taxon>
        <taxon>Actinopterygii</taxon>
        <taxon>Neopterygii</taxon>
        <taxon>Teleostei</taxon>
        <taxon>Ostariophysi</taxon>
        <taxon>Gonorynchiformes</taxon>
        <taxon>Chanidae</taxon>
        <taxon>Chanos</taxon>
    </lineage>
</organism>
<dbReference type="Proteomes" id="UP000504632">
    <property type="component" value="Chromosome 9"/>
</dbReference>
<dbReference type="InterPro" id="IPR038811">
    <property type="entry name" value="CDCP1"/>
</dbReference>
<dbReference type="AlphaFoldDB" id="A0A6J2W6X5"/>
<proteinExistence type="predicted"/>
<keyword evidence="2" id="KW-1133">Transmembrane helix</keyword>
<accession>A0A6J2W6X5</accession>
<name>A0A6J2W6X5_CHACN</name>
<dbReference type="Pfam" id="PF23665">
    <property type="entry name" value="CDCP1_CUB_6"/>
    <property type="match status" value="2"/>
</dbReference>
<keyword evidence="2" id="KW-0472">Membrane</keyword>
<feature type="domain" description="CDCP1 second and fifth CUB" evidence="5">
    <location>
        <begin position="126"/>
        <end position="228"/>
    </location>
</feature>
<dbReference type="OrthoDB" id="8960034at2759"/>
<dbReference type="SUPFAM" id="SSF49854">
    <property type="entry name" value="Spermadhesin, CUB domain"/>
    <property type="match status" value="1"/>
</dbReference>
<dbReference type="RefSeq" id="XP_030641185.1">
    <property type="nucleotide sequence ID" value="XM_030785325.1"/>
</dbReference>
<dbReference type="PANTHER" id="PTHR14477:SF1">
    <property type="entry name" value="CUB DOMAIN-CONTAINING PROTEIN 1"/>
    <property type="match status" value="1"/>
</dbReference>
<dbReference type="GeneID" id="115821503"/>
<evidence type="ECO:0000259" key="3">
    <source>
        <dbReference type="Pfam" id="PF23665"/>
    </source>
</evidence>
<reference evidence="7" key="1">
    <citation type="submission" date="2025-08" db="UniProtKB">
        <authorList>
            <consortium name="RefSeq"/>
        </authorList>
    </citation>
    <scope>IDENTIFICATION</scope>
</reference>
<keyword evidence="2" id="KW-0812">Transmembrane</keyword>
<evidence type="ECO:0000313" key="6">
    <source>
        <dbReference type="Proteomes" id="UP000504632"/>
    </source>
</evidence>
<protein>
    <submittedName>
        <fullName evidence="7">CUB domain-containing protein 1a</fullName>
    </submittedName>
</protein>